<keyword evidence="3" id="KW-1185">Reference proteome</keyword>
<evidence type="ECO:0000313" key="3">
    <source>
        <dbReference type="Proteomes" id="UP001141327"/>
    </source>
</evidence>
<proteinExistence type="predicted"/>
<name>A0ABQ8U7V9_9EUKA</name>
<evidence type="ECO:0000313" key="2">
    <source>
        <dbReference type="EMBL" id="KAJ4452880.1"/>
    </source>
</evidence>
<dbReference type="Proteomes" id="UP001141327">
    <property type="component" value="Unassembled WGS sequence"/>
</dbReference>
<feature type="region of interest" description="Disordered" evidence="1">
    <location>
        <begin position="258"/>
        <end position="300"/>
    </location>
</feature>
<reference evidence="2" key="1">
    <citation type="journal article" date="2022" name="bioRxiv">
        <title>Genomics of Preaxostyla Flagellates Illuminates Evolutionary Transitions and the Path Towards Mitochondrial Loss.</title>
        <authorList>
            <person name="Novak L.V.F."/>
            <person name="Treitli S.C."/>
            <person name="Pyrih J."/>
            <person name="Halakuc P."/>
            <person name="Pipaliya S.V."/>
            <person name="Vacek V."/>
            <person name="Brzon O."/>
            <person name="Soukal P."/>
            <person name="Eme L."/>
            <person name="Dacks J.B."/>
            <person name="Karnkowska A."/>
            <person name="Elias M."/>
            <person name="Hampl V."/>
        </authorList>
    </citation>
    <scope>NUCLEOTIDE SEQUENCE</scope>
    <source>
        <strain evidence="2">RCP-MX</strain>
    </source>
</reference>
<comment type="caution">
    <text evidence="2">The sequence shown here is derived from an EMBL/GenBank/DDBJ whole genome shotgun (WGS) entry which is preliminary data.</text>
</comment>
<evidence type="ECO:0000256" key="1">
    <source>
        <dbReference type="SAM" id="MobiDB-lite"/>
    </source>
</evidence>
<feature type="region of interest" description="Disordered" evidence="1">
    <location>
        <begin position="56"/>
        <end position="110"/>
    </location>
</feature>
<dbReference type="EMBL" id="JAPMOS010000362">
    <property type="protein sequence ID" value="KAJ4452880.1"/>
    <property type="molecule type" value="Genomic_DNA"/>
</dbReference>
<gene>
    <name evidence="2" type="ORF">PAPYR_12824</name>
</gene>
<protein>
    <submittedName>
        <fullName evidence="2">Uncharacterized protein</fullName>
    </submittedName>
</protein>
<sequence length="318" mass="35143">MAKRILHPDLLLTTHAPESQKNLKQTTIKSTAVHITIKRPPVKKQLHQLDGDIRSLLPQKRKDVAQPSTSHPKGKPKVDQMPPPSSPPAPIQVSSSDLRSVSRPIAPSPKTHLNEREVFNAALAKCPTLAALLQERTTAFATTVQALVCFAFLLMDISGQTSLEFLPIVPPKLAPLLSPAHDPLLVLCSRLPKRCFKEQDGPPTPQVNEFLGRLDCTPLPKEPLIEGTFPPQEEPDEILANLTTDLVVAPSRDVLRIVSSPQTRREKKMRTEDEADAEREEESREENPAPDTVFTVDLDEKELPRVDALVAVLFSGED</sequence>
<accession>A0ABQ8U7V9</accession>
<feature type="compositionally biased region" description="Pro residues" evidence="1">
    <location>
        <begin position="81"/>
        <end position="90"/>
    </location>
</feature>
<organism evidence="2 3">
    <name type="scientific">Paratrimastix pyriformis</name>
    <dbReference type="NCBI Taxonomy" id="342808"/>
    <lineage>
        <taxon>Eukaryota</taxon>
        <taxon>Metamonada</taxon>
        <taxon>Preaxostyla</taxon>
        <taxon>Paratrimastigidae</taxon>
        <taxon>Paratrimastix</taxon>
    </lineage>
</organism>